<dbReference type="InterPro" id="IPR050295">
    <property type="entry name" value="Plant_2OG-oxidoreductases"/>
</dbReference>
<gene>
    <name evidence="10" type="ORF">CCMP2556_LOCUS18491</name>
</gene>
<feature type="transmembrane region" description="Helical" evidence="8">
    <location>
        <begin position="466"/>
        <end position="491"/>
    </location>
</feature>
<evidence type="ECO:0000256" key="3">
    <source>
        <dbReference type="ARBA" id="ARBA00022692"/>
    </source>
</evidence>
<keyword evidence="6" id="KW-0408">Iron</keyword>
<dbReference type="InterPro" id="IPR027443">
    <property type="entry name" value="IPNS-like_sf"/>
</dbReference>
<keyword evidence="11" id="KW-1185">Reference proteome</keyword>
<feature type="transmembrane region" description="Helical" evidence="8">
    <location>
        <begin position="412"/>
        <end position="430"/>
    </location>
</feature>
<dbReference type="Pfam" id="PF14226">
    <property type="entry name" value="DIOX_N"/>
    <property type="match status" value="1"/>
</dbReference>
<dbReference type="PANTHER" id="PTHR47991">
    <property type="entry name" value="OXOGLUTARATE/IRON-DEPENDENT DIOXYGENASE"/>
    <property type="match status" value="1"/>
</dbReference>
<dbReference type="InterPro" id="IPR044861">
    <property type="entry name" value="IPNS-like_FE2OG_OXY"/>
</dbReference>
<protein>
    <recommendedName>
        <fullName evidence="9">Fe2OG dioxygenase domain-containing protein</fullName>
    </recommendedName>
</protein>
<feature type="transmembrane region" description="Helical" evidence="8">
    <location>
        <begin position="503"/>
        <end position="521"/>
    </location>
</feature>
<name>A0ABP0KYH1_9DINO</name>
<feature type="transmembrane region" description="Helical" evidence="8">
    <location>
        <begin position="641"/>
        <end position="658"/>
    </location>
</feature>
<dbReference type="SUPFAM" id="SSF51197">
    <property type="entry name" value="Clavaminate synthase-like"/>
    <property type="match status" value="1"/>
</dbReference>
<feature type="domain" description="Fe2OG dioxygenase" evidence="9">
    <location>
        <begin position="195"/>
        <end position="295"/>
    </location>
</feature>
<dbReference type="EMBL" id="CAXAMN010010524">
    <property type="protein sequence ID" value="CAK9031962.1"/>
    <property type="molecule type" value="Genomic_DNA"/>
</dbReference>
<dbReference type="Pfam" id="PF03171">
    <property type="entry name" value="2OG-FeII_Oxy"/>
    <property type="match status" value="1"/>
</dbReference>
<dbReference type="PROSITE" id="PS51471">
    <property type="entry name" value="FE2OG_OXY"/>
    <property type="match status" value="1"/>
</dbReference>
<organism evidence="10 11">
    <name type="scientific">Durusdinium trenchii</name>
    <dbReference type="NCBI Taxonomy" id="1381693"/>
    <lineage>
        <taxon>Eukaryota</taxon>
        <taxon>Sar</taxon>
        <taxon>Alveolata</taxon>
        <taxon>Dinophyceae</taxon>
        <taxon>Suessiales</taxon>
        <taxon>Symbiodiniaceae</taxon>
        <taxon>Durusdinium</taxon>
    </lineage>
</organism>
<reference evidence="10 11" key="1">
    <citation type="submission" date="2024-02" db="EMBL/GenBank/DDBJ databases">
        <authorList>
            <person name="Chen Y."/>
            <person name="Shah S."/>
            <person name="Dougan E. K."/>
            <person name="Thang M."/>
            <person name="Chan C."/>
        </authorList>
    </citation>
    <scope>NUCLEOTIDE SEQUENCE [LARGE SCALE GENOMIC DNA]</scope>
</reference>
<keyword evidence="5 8" id="KW-1133">Transmembrane helix</keyword>
<dbReference type="InterPro" id="IPR005123">
    <property type="entry name" value="Oxoglu/Fe-dep_dioxygenase_dom"/>
</dbReference>
<evidence type="ECO:0000256" key="5">
    <source>
        <dbReference type="ARBA" id="ARBA00022989"/>
    </source>
</evidence>
<evidence type="ECO:0000256" key="7">
    <source>
        <dbReference type="ARBA" id="ARBA00023136"/>
    </source>
</evidence>
<feature type="transmembrane region" description="Helical" evidence="8">
    <location>
        <begin position="566"/>
        <end position="587"/>
    </location>
</feature>
<comment type="subcellular location">
    <subcellularLocation>
        <location evidence="1">Membrane</location>
        <topology evidence="1">Multi-pass membrane protein</topology>
    </subcellularLocation>
</comment>
<evidence type="ECO:0000256" key="4">
    <source>
        <dbReference type="ARBA" id="ARBA00022723"/>
    </source>
</evidence>
<evidence type="ECO:0000313" key="10">
    <source>
        <dbReference type="EMBL" id="CAK9031962.1"/>
    </source>
</evidence>
<feature type="transmembrane region" description="Helical" evidence="8">
    <location>
        <begin position="607"/>
        <end position="629"/>
    </location>
</feature>
<keyword evidence="7 8" id="KW-0472">Membrane</keyword>
<dbReference type="Pfam" id="PF04142">
    <property type="entry name" value="Nuc_sug_transp"/>
    <property type="match status" value="1"/>
</dbReference>
<feature type="transmembrane region" description="Helical" evidence="8">
    <location>
        <begin position="371"/>
        <end position="392"/>
    </location>
</feature>
<evidence type="ECO:0000256" key="1">
    <source>
        <dbReference type="ARBA" id="ARBA00004141"/>
    </source>
</evidence>
<dbReference type="InterPro" id="IPR026992">
    <property type="entry name" value="DIOX_N"/>
</dbReference>
<comment type="similarity">
    <text evidence="2">Belongs to the iron/ascorbate-dependent oxidoreductase family.</text>
</comment>
<dbReference type="InterPro" id="IPR007271">
    <property type="entry name" value="Nuc_sug_transpt"/>
</dbReference>
<dbReference type="Proteomes" id="UP001642484">
    <property type="component" value="Unassembled WGS sequence"/>
</dbReference>
<keyword evidence="4" id="KW-0479">Metal-binding</keyword>
<evidence type="ECO:0000259" key="9">
    <source>
        <dbReference type="PROSITE" id="PS51471"/>
    </source>
</evidence>
<evidence type="ECO:0000313" key="11">
    <source>
        <dbReference type="Proteomes" id="UP001642484"/>
    </source>
</evidence>
<sequence length="716" mass="78116">MFRVARIEGLHRGGRFVWRRCHSTGALPMLLHRQLYSDLESFAGQLGNACRVGDGGAGCFLLTGLPPTLCSLHEELLKSAQQFFAQPAQAKEAVDYQRSPEFRGYMRQGAENTAGSVDEREQMEFGREEARHFREGGLYQRLRGPNQWPSKPPHLKPLMLKWLQEMEELSRQLTRALSLSLGLTATGLDGYFLEPHVQAKLVHYPPAEGGMGVGAHCDSGFLTLLWQDSEGLEFLDANGQWIPATPVPNSLVCNLGEVVQLLTAGVYPATVHRVLQPKTAGSSKGKELVRGRPGQSVVQQADQTDLFYVFDHRFQDSSNQGSARFPIPGLLDLLVLNPPLLFWNSPVRIRVYNTERANAQILAQTVRQHTLLAAAAKGTMGIFIVFVLSRALHPMVIDYSKEDGQMLYSKNSPAIMSQLLSMIFVNFLAWQEEGMKGVKACWQIPKGASIFIVIGLWYAFGDFLEMLSMGAMTGGVYQLLLQSKLLITAVMMKQLKGTTQSDLQWNVLIAATLAISAFVMVDSGSSDGESGIPLMGVAMVLFKVGVSCYAAVLSDAKLKGFSNMSMSAKLSLMSLSRVIASVGIAAVMEPSVQPSYQWSAAGFFDHWTLATWVVTLSFTSKSLITLYLLKSLDGIQKNVGEALAVIVIFLGQIAAGSSVFNLCAFLLACLVVILVRIYGLAGKVKAAAKPAANTAVLDVKGQNLKVTEIKNTNSPV</sequence>
<comment type="caution">
    <text evidence="10">The sequence shown here is derived from an EMBL/GenBank/DDBJ whole genome shotgun (WGS) entry which is preliminary data.</text>
</comment>
<feature type="transmembrane region" description="Helical" evidence="8">
    <location>
        <begin position="442"/>
        <end position="460"/>
    </location>
</feature>
<proteinExistence type="inferred from homology"/>
<evidence type="ECO:0000256" key="2">
    <source>
        <dbReference type="ARBA" id="ARBA00008056"/>
    </source>
</evidence>
<evidence type="ECO:0000256" key="6">
    <source>
        <dbReference type="ARBA" id="ARBA00023004"/>
    </source>
</evidence>
<keyword evidence="3 8" id="KW-0812">Transmembrane</keyword>
<evidence type="ECO:0000256" key="8">
    <source>
        <dbReference type="SAM" id="Phobius"/>
    </source>
</evidence>
<accession>A0ABP0KYH1</accession>
<dbReference type="Gene3D" id="2.60.120.330">
    <property type="entry name" value="B-lactam Antibiotic, Isopenicillin N Synthase, Chain"/>
    <property type="match status" value="1"/>
</dbReference>
<feature type="transmembrane region" description="Helical" evidence="8">
    <location>
        <begin position="533"/>
        <end position="554"/>
    </location>
</feature>